<comment type="caution">
    <text evidence="1">The sequence shown here is derived from an EMBL/GenBank/DDBJ whole genome shotgun (WGS) entry which is preliminary data.</text>
</comment>
<protein>
    <submittedName>
        <fullName evidence="1">Uncharacterized protein</fullName>
    </submittedName>
</protein>
<name>A0A0F8W1V2_9ZZZZ</name>
<sequence>MKKLTYLIAILFVCFTSGFAFSAEQKSAYEIDYAKFTYNQILTDFMYDIEPKLIKFYDTLELSDKDKVWALEGIALGLASNNVFKNLLTDIEEVDPDATSVFTQLPKDEFSNLHLLAEHFQIKKDYKQKYGVELTKEEGEKSLRLYRALFGKDYK</sequence>
<proteinExistence type="predicted"/>
<evidence type="ECO:0000313" key="1">
    <source>
        <dbReference type="EMBL" id="KKK42150.1"/>
    </source>
</evidence>
<organism evidence="1">
    <name type="scientific">marine sediment metagenome</name>
    <dbReference type="NCBI Taxonomy" id="412755"/>
    <lineage>
        <taxon>unclassified sequences</taxon>
        <taxon>metagenomes</taxon>
        <taxon>ecological metagenomes</taxon>
    </lineage>
</organism>
<accession>A0A0F8W1V2</accession>
<reference evidence="1" key="1">
    <citation type="journal article" date="2015" name="Nature">
        <title>Complex archaea that bridge the gap between prokaryotes and eukaryotes.</title>
        <authorList>
            <person name="Spang A."/>
            <person name="Saw J.H."/>
            <person name="Jorgensen S.L."/>
            <person name="Zaremba-Niedzwiedzka K."/>
            <person name="Martijn J."/>
            <person name="Lind A.E."/>
            <person name="van Eijk R."/>
            <person name="Schleper C."/>
            <person name="Guy L."/>
            <person name="Ettema T.J."/>
        </authorList>
    </citation>
    <scope>NUCLEOTIDE SEQUENCE</scope>
</reference>
<dbReference type="EMBL" id="LAZR01070346">
    <property type="protein sequence ID" value="KKK42150.1"/>
    <property type="molecule type" value="Genomic_DNA"/>
</dbReference>
<dbReference type="AlphaFoldDB" id="A0A0F8W1V2"/>
<gene>
    <name evidence="1" type="ORF">LCGC14_2280310</name>
</gene>